<keyword evidence="1" id="KW-0812">Transmembrane</keyword>
<reference evidence="3" key="2">
    <citation type="submission" date="2021-04" db="EMBL/GenBank/DDBJ databases">
        <authorList>
            <person name="Gilroy R."/>
        </authorList>
    </citation>
    <scope>NUCLEOTIDE SEQUENCE</scope>
    <source>
        <strain evidence="3">ChiGjej6B6-14162</strain>
    </source>
</reference>
<evidence type="ECO:0000259" key="2">
    <source>
        <dbReference type="Pfam" id="PF06580"/>
    </source>
</evidence>
<dbReference type="GO" id="GO:0000155">
    <property type="term" value="F:phosphorelay sensor kinase activity"/>
    <property type="evidence" value="ECO:0007669"/>
    <property type="project" value="InterPro"/>
</dbReference>
<comment type="caution">
    <text evidence="3">The sequence shown here is derived from an EMBL/GenBank/DDBJ whole genome shotgun (WGS) entry which is preliminary data.</text>
</comment>
<keyword evidence="3" id="KW-0808">Transferase</keyword>
<dbReference type="Gene3D" id="3.30.565.10">
    <property type="entry name" value="Histidine kinase-like ATPase, C-terminal domain"/>
    <property type="match status" value="1"/>
</dbReference>
<dbReference type="PANTHER" id="PTHR34220">
    <property type="entry name" value="SENSOR HISTIDINE KINASE YPDA"/>
    <property type="match status" value="1"/>
</dbReference>
<dbReference type="InterPro" id="IPR050640">
    <property type="entry name" value="Bact_2-comp_sensor_kinase"/>
</dbReference>
<dbReference type="InterPro" id="IPR036890">
    <property type="entry name" value="HATPase_C_sf"/>
</dbReference>
<protein>
    <submittedName>
        <fullName evidence="3">Histidine kinase</fullName>
    </submittedName>
</protein>
<evidence type="ECO:0000313" key="3">
    <source>
        <dbReference type="EMBL" id="HIX75181.1"/>
    </source>
</evidence>
<accession>A0A9D1X9U5</accession>
<feature type="transmembrane region" description="Helical" evidence="1">
    <location>
        <begin position="49"/>
        <end position="73"/>
    </location>
</feature>
<reference evidence="3" key="1">
    <citation type="journal article" date="2021" name="PeerJ">
        <title>Extensive microbial diversity within the chicken gut microbiome revealed by metagenomics and culture.</title>
        <authorList>
            <person name="Gilroy R."/>
            <person name="Ravi A."/>
            <person name="Getino M."/>
            <person name="Pursley I."/>
            <person name="Horton D.L."/>
            <person name="Alikhan N.F."/>
            <person name="Baker D."/>
            <person name="Gharbi K."/>
            <person name="Hall N."/>
            <person name="Watson M."/>
            <person name="Adriaenssens E.M."/>
            <person name="Foster-Nyarko E."/>
            <person name="Jarju S."/>
            <person name="Secka A."/>
            <person name="Antonio M."/>
            <person name="Oren A."/>
            <person name="Chaudhuri R.R."/>
            <person name="La Ragione R."/>
            <person name="Hildebrand F."/>
            <person name="Pallen M.J."/>
        </authorList>
    </citation>
    <scope>NUCLEOTIDE SEQUENCE</scope>
    <source>
        <strain evidence="3">ChiGjej6B6-14162</strain>
    </source>
</reference>
<feature type="transmembrane region" description="Helical" evidence="1">
    <location>
        <begin position="143"/>
        <end position="164"/>
    </location>
</feature>
<dbReference type="GO" id="GO:0016020">
    <property type="term" value="C:membrane"/>
    <property type="evidence" value="ECO:0007669"/>
    <property type="project" value="InterPro"/>
</dbReference>
<feature type="transmembrane region" description="Helical" evidence="1">
    <location>
        <begin position="85"/>
        <end position="107"/>
    </location>
</feature>
<dbReference type="AlphaFoldDB" id="A0A9D1X9U5"/>
<proteinExistence type="predicted"/>
<organism evidence="3 4">
    <name type="scientific">Candidatus Parabacteroides intestinipullorum</name>
    <dbReference type="NCBI Taxonomy" id="2838723"/>
    <lineage>
        <taxon>Bacteria</taxon>
        <taxon>Pseudomonadati</taxon>
        <taxon>Bacteroidota</taxon>
        <taxon>Bacteroidia</taxon>
        <taxon>Bacteroidales</taxon>
        <taxon>Tannerellaceae</taxon>
        <taxon>Parabacteroides</taxon>
    </lineage>
</organism>
<feature type="transmembrane region" description="Helical" evidence="1">
    <location>
        <begin position="12"/>
        <end position="29"/>
    </location>
</feature>
<keyword evidence="3" id="KW-0418">Kinase</keyword>
<dbReference type="InterPro" id="IPR010559">
    <property type="entry name" value="Sig_transdc_His_kin_internal"/>
</dbReference>
<keyword evidence="1" id="KW-1133">Transmembrane helix</keyword>
<evidence type="ECO:0000256" key="1">
    <source>
        <dbReference type="SAM" id="Phobius"/>
    </source>
</evidence>
<dbReference type="Pfam" id="PF06580">
    <property type="entry name" value="His_kinase"/>
    <property type="match status" value="1"/>
</dbReference>
<gene>
    <name evidence="3" type="ORF">H9977_09155</name>
</gene>
<evidence type="ECO:0000313" key="4">
    <source>
        <dbReference type="Proteomes" id="UP000886740"/>
    </source>
</evidence>
<dbReference type="EMBL" id="DXEL01000060">
    <property type="protein sequence ID" value="HIX75181.1"/>
    <property type="molecule type" value="Genomic_DNA"/>
</dbReference>
<name>A0A9D1X9U5_9BACT</name>
<dbReference type="Proteomes" id="UP000886740">
    <property type="component" value="Unassembled WGS sequence"/>
</dbReference>
<sequence>MGNVKNLLFKKWWIIAVIALLTGLFMVSEEAMDCLDLSNRLGFDLRKESIMLLVFECLFFVIYSWLLLVVNTVWQPRRLLHVKHFAATALCAIVFLAIANLFIWPWIETVNHLAQDQIREFLVKWSDRRMRHIPRYLHVPIEAWYNGIVTLAVVIYTLSRIYLLNIRQKEYERKMELLRGESLQSRLDALSNQINPHFFFNSLNSLYGLIAEDQKEKSLGYLDNLSQVFRYILQSERKGLVSLREELDFLEKYRFMLRVKYDEKLRFEIEVDETLLDEQLPVLSLLPLIENVTKHNAISARKPMTITIKTEKDTDSSLILIINPKQPRLDEVERNGIGLKNLDNRFRLLLGKGIMTGDEESRFWVRLPLRERTDQDIKY</sequence>
<feature type="domain" description="Signal transduction histidine kinase internal region" evidence="2">
    <location>
        <begin position="186"/>
        <end position="265"/>
    </location>
</feature>
<dbReference type="PANTHER" id="PTHR34220:SF7">
    <property type="entry name" value="SENSOR HISTIDINE KINASE YPDA"/>
    <property type="match status" value="1"/>
</dbReference>
<keyword evidence="1" id="KW-0472">Membrane</keyword>